<dbReference type="RefSeq" id="WP_075131341.1">
    <property type="nucleotide sequence ID" value="NZ_MSIF01000001.1"/>
</dbReference>
<dbReference type="InterPro" id="IPR036188">
    <property type="entry name" value="FAD/NAD-bd_sf"/>
</dbReference>
<comment type="caution">
    <text evidence="3">The sequence shown here is derived from an EMBL/GenBank/DDBJ whole genome shotgun (WGS) entry which is preliminary data.</text>
</comment>
<evidence type="ECO:0000256" key="1">
    <source>
        <dbReference type="SAM" id="MobiDB-lite"/>
    </source>
</evidence>
<organism evidence="3 4">
    <name type="scientific">Actinophytocola xinjiangensis</name>
    <dbReference type="NCBI Taxonomy" id="485602"/>
    <lineage>
        <taxon>Bacteria</taxon>
        <taxon>Bacillati</taxon>
        <taxon>Actinomycetota</taxon>
        <taxon>Actinomycetes</taxon>
        <taxon>Pseudonocardiales</taxon>
        <taxon>Pseudonocardiaceae</taxon>
    </lineage>
</organism>
<dbReference type="AlphaFoldDB" id="A0A7Z1B117"/>
<proteinExistence type="predicted"/>
<protein>
    <submittedName>
        <fullName evidence="3">Adenylate cyclase</fullName>
    </submittedName>
</protein>
<feature type="region of interest" description="Disordered" evidence="1">
    <location>
        <begin position="583"/>
        <end position="605"/>
    </location>
</feature>
<keyword evidence="4" id="KW-1185">Reference proteome</keyword>
<dbReference type="Proteomes" id="UP000185696">
    <property type="component" value="Unassembled WGS sequence"/>
</dbReference>
<dbReference type="Pfam" id="PF13454">
    <property type="entry name" value="NAD_binding_9"/>
    <property type="match status" value="1"/>
</dbReference>
<feature type="domain" description="FAD-dependent urate hydroxylase HpyO/Asp monooxygenase CreE-like FAD/NAD(P)-binding" evidence="2">
    <location>
        <begin position="5"/>
        <end position="183"/>
    </location>
</feature>
<dbReference type="OrthoDB" id="3653265at2"/>
<evidence type="ECO:0000313" key="4">
    <source>
        <dbReference type="Proteomes" id="UP000185696"/>
    </source>
</evidence>
<gene>
    <name evidence="3" type="ORF">BLA60_04525</name>
</gene>
<dbReference type="PANTHER" id="PTHR40254">
    <property type="entry name" value="BLR0577 PROTEIN"/>
    <property type="match status" value="1"/>
</dbReference>
<accession>A0A7Z1B117</accession>
<dbReference type="InterPro" id="IPR052189">
    <property type="entry name" value="L-asp_N-monooxygenase_NS-form"/>
</dbReference>
<dbReference type="PANTHER" id="PTHR40254:SF1">
    <property type="entry name" value="BLR0577 PROTEIN"/>
    <property type="match status" value="1"/>
</dbReference>
<dbReference type="InterPro" id="IPR038732">
    <property type="entry name" value="HpyO/CreE_NAD-binding"/>
</dbReference>
<dbReference type="EMBL" id="MSIF01000001">
    <property type="protein sequence ID" value="OLF14393.1"/>
    <property type="molecule type" value="Genomic_DNA"/>
</dbReference>
<evidence type="ECO:0000313" key="3">
    <source>
        <dbReference type="EMBL" id="OLF14393.1"/>
    </source>
</evidence>
<reference evidence="3 4" key="1">
    <citation type="submission" date="2016-12" db="EMBL/GenBank/DDBJ databases">
        <title>The draft genome sequence of Actinophytocola xinjiangensis.</title>
        <authorList>
            <person name="Wang W."/>
            <person name="Yuan L."/>
        </authorList>
    </citation>
    <scope>NUCLEOTIDE SEQUENCE [LARGE SCALE GENOMIC DNA]</scope>
    <source>
        <strain evidence="3 4">CGMCC 4.4663</strain>
    </source>
</reference>
<evidence type="ECO:0000259" key="2">
    <source>
        <dbReference type="Pfam" id="PF13454"/>
    </source>
</evidence>
<dbReference type="SUPFAM" id="SSF51905">
    <property type="entry name" value="FAD/NAD(P)-binding domain"/>
    <property type="match status" value="1"/>
</dbReference>
<name>A0A7Z1B117_9PSEU</name>
<sequence>MSTLVVVGAGPKGVGLLERIAANAPEFPRGRLTVHLVDPFPPGPGRVWRFAQSPLLRMNSMPEDVTMFTDDTVRCAGPIRPGPTLAEWATGVRDGTIDATVHESLTTELRSVTATTFPTRRLQSAYLTWFYEQVRAALPDTVEVRVHAARAVDVTGPPDGTQTVRLADGSTLVTDIVVLALGHLDAAPGPEEARLAETARAHGLRYVPPAYTADLDLSHIAPGEPVLLRGLGLAFTDLAVLLTEGRGGRFVTGDHGALVYHPSGAEPLLWAGSRRGVPYHAKPGYRLHGPPAPLPRFFGPPQVDALLARPGWLDFDTDVWPLMAKDIGWGYYHELFTGHPDRVRMDLDEFAARYAAPDWDSGELRALVEKAVPGETDRLDLAAIDRPLRGLVFPDRGALTDHVRAYVQADLTRRGSASFSADLGAFLALLSVFGQLAQLVAAGKLTPVSQVDGVDGWWFGFFSFYASGPPAHRLRELLALERAGVLRFVGPDMRVRVEDRRFVADSPAVPGTVETTTLVDARLPAPSARRATDPLLRNLFHRGELAEELLLDAEAERSTGRIHTTTEGLVVDATGRPHPRRFALGPHTSARSPGAFTRPRTNAPGFRQNDAVARHILARAAQPR</sequence>